<proteinExistence type="predicted"/>
<keyword evidence="2" id="KW-0732">Signal</keyword>
<name>A0A0A5JIG0_PHOS4</name>
<dbReference type="OrthoDB" id="5729110at2"/>
<dbReference type="InterPro" id="IPR038352">
    <property type="entry name" value="Imelysin_sf"/>
</dbReference>
<sequence length="343" mass="38865">MNRFQITAASIALMGLFGCQSQSDKITEPELTNHASQGVYKVEYYAAQKFAQQSDLLSRQFGQYCAESVSLDATRQQWRSTMESWMALQGQERGPEAALAQSWNVQFWPDKKNTTGRKMSSLIRQDKAWSAPEIAQQSVTVQGLGSLEWLLYDESSSLAPQSRVCQTAIAISQNLNNNANAIYAAWQTNPWKSLDDKAWTSEYIALLSNQLEYSMKKMSRPLAKFGQPRPYFAESWRSQTSMAHLKVNVIALRELYLANGKGLDASLRQRGYSDLANRILRQFDMTIETWPVDVSLFDLLQSKEGYRVAYSNYNKLEQLKYLIHEEVAIELGVVIGFNATDGD</sequence>
<dbReference type="RefSeq" id="WP_038191884.1">
    <property type="nucleotide sequence ID" value="NZ_JRWP01000038.1"/>
</dbReference>
<dbReference type="Pfam" id="PF09375">
    <property type="entry name" value="Peptidase_M75"/>
    <property type="match status" value="1"/>
</dbReference>
<dbReference type="InterPro" id="IPR034984">
    <property type="entry name" value="Imelysin-like_IPPA"/>
</dbReference>
<evidence type="ECO:0000256" key="2">
    <source>
        <dbReference type="ARBA" id="ARBA00022729"/>
    </source>
</evidence>
<dbReference type="EMBL" id="JRWP01000038">
    <property type="protein sequence ID" value="KGY07758.1"/>
    <property type="molecule type" value="Genomic_DNA"/>
</dbReference>
<evidence type="ECO:0000256" key="1">
    <source>
        <dbReference type="ARBA" id="ARBA00004196"/>
    </source>
</evidence>
<comment type="caution">
    <text evidence="4">The sequence shown here is derived from an EMBL/GenBank/DDBJ whole genome shotgun (WGS) entry which is preliminary data.</text>
</comment>
<dbReference type="AlphaFoldDB" id="A0A0A5JIG0"/>
<dbReference type="STRING" id="379097.SE23_15445"/>
<comment type="subcellular location">
    <subcellularLocation>
        <location evidence="1">Cell envelope</location>
    </subcellularLocation>
</comment>
<accession>A0A0A5JIG0</accession>
<feature type="domain" description="Imelysin-like" evidence="3">
    <location>
        <begin position="48"/>
        <end position="322"/>
    </location>
</feature>
<evidence type="ECO:0000313" key="4">
    <source>
        <dbReference type="EMBL" id="KGY07758.1"/>
    </source>
</evidence>
<dbReference type="PROSITE" id="PS51257">
    <property type="entry name" value="PROKAR_LIPOPROTEIN"/>
    <property type="match status" value="1"/>
</dbReference>
<dbReference type="Gene3D" id="1.20.1420.20">
    <property type="entry name" value="M75 peptidase, HXXE motif"/>
    <property type="match status" value="1"/>
</dbReference>
<organism evidence="4 5">
    <name type="scientific">Photobacterium sp. (strain ATCC 43367)</name>
    <dbReference type="NCBI Taxonomy" id="379097"/>
    <lineage>
        <taxon>Bacteria</taxon>
        <taxon>Pseudomonadati</taxon>
        <taxon>Pseudomonadota</taxon>
        <taxon>Gammaproteobacteria</taxon>
        <taxon>Vibrionales</taxon>
        <taxon>Vibrionaceae</taxon>
        <taxon>Vibrio</taxon>
        <taxon>Vibrio oreintalis group</taxon>
    </lineage>
</organism>
<evidence type="ECO:0000259" key="3">
    <source>
        <dbReference type="Pfam" id="PF09375"/>
    </source>
</evidence>
<dbReference type="CDD" id="cd14659">
    <property type="entry name" value="Imelysin-like_IPPA"/>
    <property type="match status" value="1"/>
</dbReference>
<gene>
    <name evidence="4" type="ORF">NM06_15350</name>
</gene>
<evidence type="ECO:0000313" key="5">
    <source>
        <dbReference type="Proteomes" id="UP000030451"/>
    </source>
</evidence>
<dbReference type="InterPro" id="IPR018976">
    <property type="entry name" value="Imelysin-like"/>
</dbReference>
<dbReference type="Proteomes" id="UP000030451">
    <property type="component" value="Unassembled WGS sequence"/>
</dbReference>
<protein>
    <submittedName>
        <fullName evidence="4">Iron-regulated protein A</fullName>
    </submittedName>
</protein>
<dbReference type="GO" id="GO:0030313">
    <property type="term" value="C:cell envelope"/>
    <property type="evidence" value="ECO:0007669"/>
    <property type="project" value="UniProtKB-SubCell"/>
</dbReference>
<reference evidence="4 5" key="1">
    <citation type="submission" date="2014-10" db="EMBL/GenBank/DDBJ databases">
        <title>Genome sequencing of Vibrio sinaloensis T08.</title>
        <authorList>
            <person name="Chan K.-G."/>
            <person name="Mohamad N.I."/>
        </authorList>
    </citation>
    <scope>NUCLEOTIDE SEQUENCE [LARGE SCALE GENOMIC DNA]</scope>
    <source>
        <strain evidence="4 5">T08</strain>
    </source>
</reference>